<evidence type="ECO:0000256" key="7">
    <source>
        <dbReference type="ARBA" id="ARBA00023136"/>
    </source>
</evidence>
<evidence type="ECO:0000256" key="4">
    <source>
        <dbReference type="ARBA" id="ARBA00022679"/>
    </source>
</evidence>
<dbReference type="GO" id="GO:0005886">
    <property type="term" value="C:plasma membrane"/>
    <property type="evidence" value="ECO:0007669"/>
    <property type="project" value="UniProtKB-SubCell"/>
</dbReference>
<feature type="domain" description="Glycosyltransferase RgtA/B/C/D-like" evidence="9">
    <location>
        <begin position="75"/>
        <end position="233"/>
    </location>
</feature>
<dbReference type="Proteomes" id="UP000515369">
    <property type="component" value="Chromosome"/>
</dbReference>
<feature type="transmembrane region" description="Helical" evidence="8">
    <location>
        <begin position="221"/>
        <end position="239"/>
    </location>
</feature>
<evidence type="ECO:0000313" key="10">
    <source>
        <dbReference type="EMBL" id="QMW03969.1"/>
    </source>
</evidence>
<keyword evidence="6 8" id="KW-1133">Transmembrane helix</keyword>
<dbReference type="GO" id="GO:0010041">
    <property type="term" value="P:response to iron(III) ion"/>
    <property type="evidence" value="ECO:0007669"/>
    <property type="project" value="TreeGrafter"/>
</dbReference>
<name>A0A7G5GYM7_9BACT</name>
<organism evidence="10 11">
    <name type="scientific">Spirosoma foliorum</name>
    <dbReference type="NCBI Taxonomy" id="2710596"/>
    <lineage>
        <taxon>Bacteria</taxon>
        <taxon>Pseudomonadati</taxon>
        <taxon>Bacteroidota</taxon>
        <taxon>Cytophagia</taxon>
        <taxon>Cytophagales</taxon>
        <taxon>Cytophagaceae</taxon>
        <taxon>Spirosoma</taxon>
    </lineage>
</organism>
<dbReference type="GO" id="GO:0009103">
    <property type="term" value="P:lipopolysaccharide biosynthetic process"/>
    <property type="evidence" value="ECO:0007669"/>
    <property type="project" value="UniProtKB-ARBA"/>
</dbReference>
<dbReference type="GO" id="GO:0016763">
    <property type="term" value="F:pentosyltransferase activity"/>
    <property type="evidence" value="ECO:0007669"/>
    <property type="project" value="TreeGrafter"/>
</dbReference>
<dbReference type="PANTHER" id="PTHR33908">
    <property type="entry name" value="MANNOSYLTRANSFERASE YKCB-RELATED"/>
    <property type="match status" value="1"/>
</dbReference>
<feature type="transmembrane region" description="Helical" evidence="8">
    <location>
        <begin position="125"/>
        <end position="142"/>
    </location>
</feature>
<feature type="transmembrane region" description="Helical" evidence="8">
    <location>
        <begin position="310"/>
        <end position="327"/>
    </location>
</feature>
<dbReference type="RefSeq" id="WP_182461225.1">
    <property type="nucleotide sequence ID" value="NZ_CP059732.1"/>
</dbReference>
<comment type="subcellular location">
    <subcellularLocation>
        <location evidence="1">Cell membrane</location>
        <topology evidence="1">Multi-pass membrane protein</topology>
    </subcellularLocation>
</comment>
<evidence type="ECO:0000256" key="2">
    <source>
        <dbReference type="ARBA" id="ARBA00022475"/>
    </source>
</evidence>
<feature type="transmembrane region" description="Helical" evidence="8">
    <location>
        <begin position="148"/>
        <end position="166"/>
    </location>
</feature>
<feature type="transmembrane region" description="Helical" evidence="8">
    <location>
        <begin position="273"/>
        <end position="298"/>
    </location>
</feature>
<keyword evidence="5 8" id="KW-0812">Transmembrane</keyword>
<dbReference type="InterPro" id="IPR038731">
    <property type="entry name" value="RgtA/B/C-like"/>
</dbReference>
<sequence length="540" mass="61068">MPALSLKKLPSTSSVYFPLGWSSLLVVGLLAVLLSHLGYIPLDMGDESRRALVSLEMILSGDYVTPTINGERYFNKPPLYNWLIIGSYKLFGNYSSFALRFPMIISLLLFGLTIAGFIRRYTTPAIAFATALMTLTTGRVLLYDSMLGLIEITFSWVLYSSMMLVYHFDQKRSYWLLYLTTYALTAIGFLLKGLPPVAFQAFTLLGWFIYTRNLSKLIHPAHFVGIGLFLLIIGSYYSAYLSRNSIPFSDIAWVLFNESAKRTGLKFGLTETLLHFLTFPAEVIYHFLPYLLLIVLLFRRNLIAILKSNSFVAFNALTFSTTVMIYWSSPQVYGRYLIGLIPLLLTVLAYLYYEHSSPKDRPRWYVEQSWFIATFVVAVGSWTAVFYSATRILPGVIWKTAIVSGLLSVLAWQLRRPSANRLGLMLAVMIVVRLGFNWLVLPGRVAKRQFYQDTSEQAAQLTIGHPLYGYGTTVGADSPTDANSFHIAAFRGDILRKTTKKIPGAYFIADSTNLLGQRYQVIGKLTLFDRHPAYVVQFIK</sequence>
<dbReference type="AlphaFoldDB" id="A0A7G5GYM7"/>
<evidence type="ECO:0000256" key="6">
    <source>
        <dbReference type="ARBA" id="ARBA00022989"/>
    </source>
</evidence>
<feature type="transmembrane region" description="Helical" evidence="8">
    <location>
        <begin position="97"/>
        <end position="118"/>
    </location>
</feature>
<gene>
    <name evidence="10" type="ORF">H3H32_03150</name>
</gene>
<dbReference type="KEGG" id="sfol:H3H32_03150"/>
<keyword evidence="4 10" id="KW-0808">Transferase</keyword>
<proteinExistence type="predicted"/>
<keyword evidence="3" id="KW-0328">Glycosyltransferase</keyword>
<dbReference type="InterPro" id="IPR050297">
    <property type="entry name" value="LipidA_mod_glycosyltrf_83"/>
</dbReference>
<feature type="transmembrane region" description="Helical" evidence="8">
    <location>
        <begin position="365"/>
        <end position="386"/>
    </location>
</feature>
<feature type="transmembrane region" description="Helical" evidence="8">
    <location>
        <begin position="173"/>
        <end position="191"/>
    </location>
</feature>
<dbReference type="EMBL" id="CP059732">
    <property type="protein sequence ID" value="QMW03969.1"/>
    <property type="molecule type" value="Genomic_DNA"/>
</dbReference>
<evidence type="ECO:0000256" key="1">
    <source>
        <dbReference type="ARBA" id="ARBA00004651"/>
    </source>
</evidence>
<evidence type="ECO:0000256" key="5">
    <source>
        <dbReference type="ARBA" id="ARBA00022692"/>
    </source>
</evidence>
<protein>
    <submittedName>
        <fullName evidence="10">Glycosyltransferase family 39 protein</fullName>
    </submittedName>
</protein>
<evidence type="ECO:0000256" key="8">
    <source>
        <dbReference type="SAM" id="Phobius"/>
    </source>
</evidence>
<keyword evidence="7 8" id="KW-0472">Membrane</keyword>
<evidence type="ECO:0000259" key="9">
    <source>
        <dbReference type="Pfam" id="PF13231"/>
    </source>
</evidence>
<evidence type="ECO:0000313" key="11">
    <source>
        <dbReference type="Proteomes" id="UP000515369"/>
    </source>
</evidence>
<feature type="transmembrane region" description="Helical" evidence="8">
    <location>
        <begin position="424"/>
        <end position="441"/>
    </location>
</feature>
<keyword evidence="2" id="KW-1003">Cell membrane</keyword>
<keyword evidence="11" id="KW-1185">Reference proteome</keyword>
<dbReference type="Pfam" id="PF13231">
    <property type="entry name" value="PMT_2"/>
    <property type="match status" value="1"/>
</dbReference>
<feature type="transmembrane region" description="Helical" evidence="8">
    <location>
        <begin position="333"/>
        <end position="353"/>
    </location>
</feature>
<feature type="transmembrane region" description="Helical" evidence="8">
    <location>
        <begin position="21"/>
        <end position="42"/>
    </location>
</feature>
<feature type="transmembrane region" description="Helical" evidence="8">
    <location>
        <begin position="197"/>
        <end position="214"/>
    </location>
</feature>
<evidence type="ECO:0000256" key="3">
    <source>
        <dbReference type="ARBA" id="ARBA00022676"/>
    </source>
</evidence>
<reference evidence="10 11" key="1">
    <citation type="submission" date="2020-07" db="EMBL/GenBank/DDBJ databases">
        <title>Spirosoma foliorum sp. nov., isolated from the leaves on the Nejang mountain Korea, Republic of.</title>
        <authorList>
            <person name="Ho H."/>
            <person name="Lee Y.-J."/>
            <person name="Nurcahyanto D.-A."/>
            <person name="Kim S.-G."/>
        </authorList>
    </citation>
    <scope>NUCLEOTIDE SEQUENCE [LARGE SCALE GENOMIC DNA]</scope>
    <source>
        <strain evidence="10 11">PL0136</strain>
    </source>
</reference>
<accession>A0A7G5GYM7</accession>
<feature type="transmembrane region" description="Helical" evidence="8">
    <location>
        <begin position="392"/>
        <end position="412"/>
    </location>
</feature>
<dbReference type="PANTHER" id="PTHR33908:SF3">
    <property type="entry name" value="UNDECAPRENYL PHOSPHATE-ALPHA-4-AMINO-4-DEOXY-L-ARABINOSE ARABINOSYL TRANSFERASE"/>
    <property type="match status" value="1"/>
</dbReference>